<keyword evidence="3" id="KW-0732">Signal</keyword>
<evidence type="ECO:0000256" key="1">
    <source>
        <dbReference type="ARBA" id="ARBA00004442"/>
    </source>
</evidence>
<organism evidence="9 10">
    <name type="scientific">Marinifilum breve</name>
    <dbReference type="NCBI Taxonomy" id="2184082"/>
    <lineage>
        <taxon>Bacteria</taxon>
        <taxon>Pseudomonadati</taxon>
        <taxon>Bacteroidota</taxon>
        <taxon>Bacteroidia</taxon>
        <taxon>Marinilabiliales</taxon>
        <taxon>Marinifilaceae</taxon>
    </lineage>
</organism>
<comment type="similarity">
    <text evidence="2">Belongs to the SusD family.</text>
</comment>
<evidence type="ECO:0000259" key="7">
    <source>
        <dbReference type="Pfam" id="PF07980"/>
    </source>
</evidence>
<keyword evidence="10" id="KW-1185">Reference proteome</keyword>
<feature type="region of interest" description="Disordered" evidence="6">
    <location>
        <begin position="511"/>
        <end position="532"/>
    </location>
</feature>
<evidence type="ECO:0000259" key="8">
    <source>
        <dbReference type="Pfam" id="PF14322"/>
    </source>
</evidence>
<accession>A0A2V3ZUB0</accession>
<name>A0A2V3ZUB0_9BACT</name>
<gene>
    <name evidence="9" type="ORF">DF185_16800</name>
</gene>
<dbReference type="AlphaFoldDB" id="A0A2V3ZUB0"/>
<evidence type="ECO:0000256" key="4">
    <source>
        <dbReference type="ARBA" id="ARBA00023136"/>
    </source>
</evidence>
<protein>
    <submittedName>
        <fullName evidence="9">RagB/SusD family nutrient uptake outer membrane protein</fullName>
    </submittedName>
</protein>
<dbReference type="GO" id="GO:0009279">
    <property type="term" value="C:cell outer membrane"/>
    <property type="evidence" value="ECO:0007669"/>
    <property type="project" value="UniProtKB-SubCell"/>
</dbReference>
<dbReference type="OrthoDB" id="1100079at2"/>
<dbReference type="Pfam" id="PF14322">
    <property type="entry name" value="SusD-like_3"/>
    <property type="match status" value="1"/>
</dbReference>
<reference evidence="9 10" key="1">
    <citation type="submission" date="2018-05" db="EMBL/GenBank/DDBJ databases">
        <title>Marinifilum breve JC075T sp. nov., a marine bacterium isolated from Yongle Blue Hole in the South China Sea.</title>
        <authorList>
            <person name="Fu T."/>
        </authorList>
    </citation>
    <scope>NUCLEOTIDE SEQUENCE [LARGE SCALE GENOMIC DNA]</scope>
    <source>
        <strain evidence="9 10">JC075</strain>
    </source>
</reference>
<dbReference type="InterPro" id="IPR011990">
    <property type="entry name" value="TPR-like_helical_dom_sf"/>
</dbReference>
<dbReference type="Proteomes" id="UP000248079">
    <property type="component" value="Unassembled WGS sequence"/>
</dbReference>
<dbReference type="RefSeq" id="WP_110361923.1">
    <property type="nucleotide sequence ID" value="NZ_QFLI01000008.1"/>
</dbReference>
<dbReference type="Gene3D" id="1.25.40.390">
    <property type="match status" value="1"/>
</dbReference>
<evidence type="ECO:0000256" key="6">
    <source>
        <dbReference type="SAM" id="MobiDB-lite"/>
    </source>
</evidence>
<evidence type="ECO:0000256" key="5">
    <source>
        <dbReference type="ARBA" id="ARBA00023237"/>
    </source>
</evidence>
<feature type="domain" description="SusD-like N-terminal" evidence="8">
    <location>
        <begin position="84"/>
        <end position="250"/>
    </location>
</feature>
<evidence type="ECO:0000256" key="2">
    <source>
        <dbReference type="ARBA" id="ARBA00006275"/>
    </source>
</evidence>
<dbReference type="PROSITE" id="PS51257">
    <property type="entry name" value="PROKAR_LIPOPROTEIN"/>
    <property type="match status" value="1"/>
</dbReference>
<comment type="subcellular location">
    <subcellularLocation>
        <location evidence="1">Cell outer membrane</location>
    </subcellularLocation>
</comment>
<comment type="caution">
    <text evidence="9">The sequence shown here is derived from an EMBL/GenBank/DDBJ whole genome shotgun (WGS) entry which is preliminary data.</text>
</comment>
<keyword evidence="4" id="KW-0472">Membrane</keyword>
<proteinExistence type="inferred from homology"/>
<dbReference type="EMBL" id="QFLI01000008">
    <property type="protein sequence ID" value="PXX97992.1"/>
    <property type="molecule type" value="Genomic_DNA"/>
</dbReference>
<dbReference type="Pfam" id="PF07980">
    <property type="entry name" value="SusD_RagB"/>
    <property type="match status" value="1"/>
</dbReference>
<dbReference type="InterPro" id="IPR012944">
    <property type="entry name" value="SusD_RagB_dom"/>
</dbReference>
<feature type="domain" description="RagB/SusD" evidence="7">
    <location>
        <begin position="377"/>
        <end position="516"/>
    </location>
</feature>
<dbReference type="InterPro" id="IPR033985">
    <property type="entry name" value="SusD-like_N"/>
</dbReference>
<keyword evidence="5" id="KW-0998">Cell outer membrane</keyword>
<sequence>MKNKYLYTLLIPVMIFAYGCEDLDTLPEGDTVTTGQKEEVVANDPSKAEASVNAVFAQFNQYQPNADAIGSRHNDFGYPSVMMFTDANGNDIVQEDNGYNWSGNNLEYLDRDFASRECQIIWNDMYSIISNSNNVIGSISIDTEEALSKYYLGQGLATRAFSYWILAQLFQFNYDGNQEKPCVPIITNENSNDAALNGAPRASVQEVYDLIMTDIDNAVRLLKDAEEAAVVRKDKRYISLAVAYGLRARINLTMHKYAEAAADATSAINATSATPASIDDVDDPSFWTVDEDNWMWGIIIAETDAVVTSGIVNYISHLGSFNYGYCWYNGGRQINKILFNSIASTDVRKGWWLDENKTSANLTSEELAVMDDHGYPAYSQVKFAPYKNELETSTNANDIPLMRIEEMYLIKAEAEAMSGGAGKTTLENFIRTYRDPSYTSLASSATEVQEEVFRHRRIEFWGEGLNWFDIMRLNKGVDRRGAGYPNATMIFNIPAGSDILLWRIPEAEIQANPALTDDDNNPSAPAPTPVSE</sequence>
<evidence type="ECO:0000313" key="9">
    <source>
        <dbReference type="EMBL" id="PXX97992.1"/>
    </source>
</evidence>
<dbReference type="SUPFAM" id="SSF48452">
    <property type="entry name" value="TPR-like"/>
    <property type="match status" value="1"/>
</dbReference>
<evidence type="ECO:0000313" key="10">
    <source>
        <dbReference type="Proteomes" id="UP000248079"/>
    </source>
</evidence>
<evidence type="ECO:0000256" key="3">
    <source>
        <dbReference type="ARBA" id="ARBA00022729"/>
    </source>
</evidence>